<evidence type="ECO:0000256" key="4">
    <source>
        <dbReference type="PROSITE-ProRule" id="PRU00335"/>
    </source>
</evidence>
<feature type="domain" description="HTH tetR-type" evidence="5">
    <location>
        <begin position="14"/>
        <end position="74"/>
    </location>
</feature>
<evidence type="ECO:0000313" key="7">
    <source>
        <dbReference type="Proteomes" id="UP000009134"/>
    </source>
</evidence>
<reference evidence="7" key="1">
    <citation type="submission" date="2006-01" db="EMBL/GenBank/DDBJ databases">
        <title>Complete sequence of Novosphingobium aromaticivorans DSM 12444.</title>
        <authorList>
            <consortium name="US DOE Joint Genome Institute"/>
            <person name="Copeland A."/>
            <person name="Lucas S."/>
            <person name="Lapidus A."/>
            <person name="Barry K."/>
            <person name="Detter J.C."/>
            <person name="Glavina T."/>
            <person name="Hammon N."/>
            <person name="Israni S."/>
            <person name="Pitluck S."/>
            <person name="Chain P."/>
            <person name="Malfatti S."/>
            <person name="Shin M."/>
            <person name="Vergez L."/>
            <person name="Schmutz J."/>
            <person name="Larimer F."/>
            <person name="Land M."/>
            <person name="Kyrpides N."/>
            <person name="Ivanova N."/>
            <person name="Fredrickson J."/>
            <person name="Balkwill D."/>
            <person name="Romine M.F."/>
            <person name="Richardson P."/>
        </authorList>
    </citation>
    <scope>NUCLEOTIDE SEQUENCE [LARGE SCALE GENOMIC DNA]</scope>
    <source>
        <strain evidence="7">ATCC 700278 / DSM 12444 / CCUG 56034 / CIP 105152 / NBRC 16084 / F199</strain>
    </source>
</reference>
<dbReference type="GO" id="GO:0000976">
    <property type="term" value="F:transcription cis-regulatory region binding"/>
    <property type="evidence" value="ECO:0007669"/>
    <property type="project" value="TreeGrafter"/>
</dbReference>
<evidence type="ECO:0000313" key="6">
    <source>
        <dbReference type="EMBL" id="ABD25437.1"/>
    </source>
</evidence>
<dbReference type="Gene3D" id="1.10.357.10">
    <property type="entry name" value="Tetracycline Repressor, domain 2"/>
    <property type="match status" value="1"/>
</dbReference>
<dbReference type="STRING" id="279238.Saro_0992"/>
<dbReference type="RefSeq" id="WP_011444651.1">
    <property type="nucleotide sequence ID" value="NC_007794.1"/>
</dbReference>
<evidence type="ECO:0000259" key="5">
    <source>
        <dbReference type="PROSITE" id="PS50977"/>
    </source>
</evidence>
<evidence type="ECO:0000256" key="3">
    <source>
        <dbReference type="ARBA" id="ARBA00023163"/>
    </source>
</evidence>
<dbReference type="SUPFAM" id="SSF46689">
    <property type="entry name" value="Homeodomain-like"/>
    <property type="match status" value="1"/>
</dbReference>
<dbReference type="EMBL" id="CP000248">
    <property type="protein sequence ID" value="ABD25437.1"/>
    <property type="molecule type" value="Genomic_DNA"/>
</dbReference>
<dbReference type="Proteomes" id="UP000009134">
    <property type="component" value="Chromosome"/>
</dbReference>
<organism evidence="6 7">
    <name type="scientific">Novosphingobium aromaticivorans (strain ATCC 700278 / DSM 12444 / CCUG 56034 / CIP 105152 / NBRC 16084 / F199)</name>
    <dbReference type="NCBI Taxonomy" id="279238"/>
    <lineage>
        <taxon>Bacteria</taxon>
        <taxon>Pseudomonadati</taxon>
        <taxon>Pseudomonadota</taxon>
        <taxon>Alphaproteobacteria</taxon>
        <taxon>Sphingomonadales</taxon>
        <taxon>Sphingomonadaceae</taxon>
        <taxon>Novosphingobium</taxon>
    </lineage>
</organism>
<dbReference type="Pfam" id="PF00440">
    <property type="entry name" value="TetR_N"/>
    <property type="match status" value="1"/>
</dbReference>
<dbReference type="AlphaFoldDB" id="Q2G9N6"/>
<keyword evidence="7" id="KW-1185">Reference proteome</keyword>
<dbReference type="PANTHER" id="PTHR30055">
    <property type="entry name" value="HTH-TYPE TRANSCRIPTIONAL REGULATOR RUTR"/>
    <property type="match status" value="1"/>
</dbReference>
<sequence length="197" mass="21600">MSNSNGTLRSRHAALTRSLILDAAIALLTEEDAAELSVRSAAQRAGMSERTVFRYFPARDDLLDAVAAEMNARLAPPPVPERVEDLPGYPEAIFARFEATAPLTRAALRSEVYERIRSGDLVRRGETIRRLVDEAAPHAPDAMRRLVAANIHYHVVASTWHYYRARFGFSAADAVAAARLAIEHALAGLATEKRPVA</sequence>
<dbReference type="InterPro" id="IPR001647">
    <property type="entry name" value="HTH_TetR"/>
</dbReference>
<keyword evidence="2 4" id="KW-0238">DNA-binding</keyword>
<gene>
    <name evidence="6" type="ordered locus">Saro_0992</name>
</gene>
<dbReference type="GO" id="GO:0003700">
    <property type="term" value="F:DNA-binding transcription factor activity"/>
    <property type="evidence" value="ECO:0007669"/>
    <property type="project" value="TreeGrafter"/>
</dbReference>
<dbReference type="PANTHER" id="PTHR30055:SF234">
    <property type="entry name" value="HTH-TYPE TRANSCRIPTIONAL REGULATOR BETI"/>
    <property type="match status" value="1"/>
</dbReference>
<name>Q2G9N6_NOVAD</name>
<dbReference type="InterPro" id="IPR050109">
    <property type="entry name" value="HTH-type_TetR-like_transc_reg"/>
</dbReference>
<evidence type="ECO:0000256" key="1">
    <source>
        <dbReference type="ARBA" id="ARBA00023015"/>
    </source>
</evidence>
<feature type="DNA-binding region" description="H-T-H motif" evidence="4">
    <location>
        <begin position="37"/>
        <end position="56"/>
    </location>
</feature>
<keyword evidence="1" id="KW-0805">Transcription regulation</keyword>
<dbReference type="PROSITE" id="PS50977">
    <property type="entry name" value="HTH_TETR_2"/>
    <property type="match status" value="1"/>
</dbReference>
<dbReference type="PRINTS" id="PR00455">
    <property type="entry name" value="HTHTETR"/>
</dbReference>
<dbReference type="InterPro" id="IPR009057">
    <property type="entry name" value="Homeodomain-like_sf"/>
</dbReference>
<dbReference type="eggNOG" id="COG1309">
    <property type="taxonomic scope" value="Bacteria"/>
</dbReference>
<protein>
    <submittedName>
        <fullName evidence="6">Transcriptional regulator, TetR family</fullName>
    </submittedName>
</protein>
<dbReference type="KEGG" id="nar:Saro_0992"/>
<evidence type="ECO:0000256" key="2">
    <source>
        <dbReference type="ARBA" id="ARBA00023125"/>
    </source>
</evidence>
<keyword evidence="3" id="KW-0804">Transcription</keyword>
<dbReference type="HOGENOM" id="CLU_110158_0_0_5"/>
<accession>Q2G9N6</accession>
<proteinExistence type="predicted"/>